<dbReference type="GO" id="GO:0006046">
    <property type="term" value="P:N-acetylglucosamine catabolic process"/>
    <property type="evidence" value="ECO:0007669"/>
    <property type="project" value="TreeGrafter"/>
</dbReference>
<dbReference type="EMBL" id="NPOA01000001">
    <property type="protein sequence ID" value="PAV31242.1"/>
    <property type="molecule type" value="Genomic_DNA"/>
</dbReference>
<dbReference type="RefSeq" id="WP_095653613.1">
    <property type="nucleotide sequence ID" value="NZ_NPOA01000001.1"/>
</dbReference>
<dbReference type="Gene3D" id="3.20.20.140">
    <property type="entry name" value="Metal-dependent hydrolases"/>
    <property type="match status" value="1"/>
</dbReference>
<evidence type="ECO:0000256" key="3">
    <source>
        <dbReference type="ARBA" id="ARBA00022801"/>
    </source>
</evidence>
<dbReference type="Pfam" id="PF01979">
    <property type="entry name" value="Amidohydro_1"/>
    <property type="match status" value="1"/>
</dbReference>
<evidence type="ECO:0000313" key="11">
    <source>
        <dbReference type="Proteomes" id="UP000218887"/>
    </source>
</evidence>
<feature type="binding site" evidence="7">
    <location>
        <begin position="305"/>
        <end position="307"/>
    </location>
    <ligand>
        <name>substrate</name>
    </ligand>
</feature>
<keyword evidence="4 5" id="KW-0119">Carbohydrate metabolism</keyword>
<feature type="binding site" evidence="7">
    <location>
        <position position="225"/>
    </location>
    <ligand>
        <name>substrate</name>
    </ligand>
</feature>
<evidence type="ECO:0000256" key="8">
    <source>
        <dbReference type="PIRSR" id="PIRSR038994-3"/>
    </source>
</evidence>
<protein>
    <submittedName>
        <fullName evidence="10">N-acetylglucosamine-6-phosphate deacetylase</fullName>
    </submittedName>
</protein>
<dbReference type="InterPro" id="IPR032466">
    <property type="entry name" value="Metal_Hydrolase"/>
</dbReference>
<comment type="similarity">
    <text evidence="1 5">Belongs to the metallo-dependent hydrolases superfamily. NagA family.</text>
</comment>
<dbReference type="NCBIfam" id="TIGR00221">
    <property type="entry name" value="nagA"/>
    <property type="match status" value="1"/>
</dbReference>
<name>A0A2A2II78_9BACI</name>
<dbReference type="InterPro" id="IPR011059">
    <property type="entry name" value="Metal-dep_hydrolase_composite"/>
</dbReference>
<evidence type="ECO:0000256" key="7">
    <source>
        <dbReference type="PIRSR" id="PIRSR038994-2"/>
    </source>
</evidence>
<dbReference type="SUPFAM" id="SSF51338">
    <property type="entry name" value="Composite domain of metallo-dependent hydrolases"/>
    <property type="match status" value="1"/>
</dbReference>
<organism evidence="10 11">
    <name type="scientific">Virgibacillus profundi</name>
    <dbReference type="NCBI Taxonomy" id="2024555"/>
    <lineage>
        <taxon>Bacteria</taxon>
        <taxon>Bacillati</taxon>
        <taxon>Bacillota</taxon>
        <taxon>Bacilli</taxon>
        <taxon>Bacillales</taxon>
        <taxon>Bacillaceae</taxon>
        <taxon>Virgibacillus</taxon>
    </lineage>
</organism>
<evidence type="ECO:0000256" key="1">
    <source>
        <dbReference type="ARBA" id="ARBA00010716"/>
    </source>
</evidence>
<sequence>MYYLKGDVVTDGRILKNSFVEIKDGKISYINQEMKKNDVPVYEINDGYICPGFTDIHIHGIDGMDFMDEEPAIFRSISNGLLKYGVTSYLATSRTAALQDIQRFLEAADKHKHELINGAKMLGVHIEGPWISTKYKGAQSEELIRKLTKEDMKNVIKPFTDIIKKITLAPEELTDISVIRKLKEMGVNSSAGHTNATIDEIEQAMEYGLKQLTHTFNAMSPLHHRTPGATAAALLFDDLICELITDGVHVHPKVIELLYKVKGKKGLALISDCTGYNKLPNGEYSLRGKDLIGNGNKVTLKNGTLAGSAITLDKGIKFVVENCNIPLEDAIFMATQTPLSTIDGMSNSGRVAVGHAADLIILNKKLEVSETIINGKTVFKKEME</sequence>
<feature type="binding site" evidence="7">
    <location>
        <position position="249"/>
    </location>
    <ligand>
        <name>substrate</name>
    </ligand>
</feature>
<proteinExistence type="inferred from homology"/>
<evidence type="ECO:0000256" key="2">
    <source>
        <dbReference type="ARBA" id="ARBA00022723"/>
    </source>
</evidence>
<dbReference type="InterPro" id="IPR006680">
    <property type="entry name" value="Amidohydro-rel"/>
</dbReference>
<feature type="domain" description="Amidohydrolase-related" evidence="9">
    <location>
        <begin position="48"/>
        <end position="378"/>
    </location>
</feature>
<keyword evidence="2 8" id="KW-0479">Metal-binding</keyword>
<evidence type="ECO:0000313" key="10">
    <source>
        <dbReference type="EMBL" id="PAV31242.1"/>
    </source>
</evidence>
<dbReference type="GO" id="GO:0008448">
    <property type="term" value="F:N-acetylglucosamine-6-phosphate deacetylase activity"/>
    <property type="evidence" value="ECO:0007669"/>
    <property type="project" value="InterPro"/>
</dbReference>
<dbReference type="PIRSF" id="PIRSF038994">
    <property type="entry name" value="NagA"/>
    <property type="match status" value="1"/>
</dbReference>
<comment type="caution">
    <text evidence="10">The sequence shown here is derived from an EMBL/GenBank/DDBJ whole genome shotgun (WGS) entry which is preliminary data.</text>
</comment>
<evidence type="ECO:0000259" key="9">
    <source>
        <dbReference type="Pfam" id="PF01979"/>
    </source>
</evidence>
<dbReference type="InterPro" id="IPR003764">
    <property type="entry name" value="GlcNAc_6-P_deAcase"/>
</dbReference>
<evidence type="ECO:0000256" key="5">
    <source>
        <dbReference type="PIRNR" id="PIRNR038994"/>
    </source>
</evidence>
<dbReference type="Gene3D" id="2.30.40.10">
    <property type="entry name" value="Urease, subunit C, domain 1"/>
    <property type="match status" value="1"/>
</dbReference>
<dbReference type="OrthoDB" id="9776488at2"/>
<dbReference type="CDD" id="cd00854">
    <property type="entry name" value="NagA"/>
    <property type="match status" value="1"/>
</dbReference>
<gene>
    <name evidence="10" type="primary">nagA</name>
    <name evidence="10" type="ORF">CIL05_00885</name>
</gene>
<feature type="binding site" evidence="8">
    <location>
        <position position="193"/>
    </location>
    <ligand>
        <name>Zn(2+)</name>
        <dbReference type="ChEBI" id="CHEBI:29105"/>
    </ligand>
</feature>
<feature type="binding site" evidence="7">
    <location>
        <position position="138"/>
    </location>
    <ligand>
        <name>substrate</name>
    </ligand>
</feature>
<feature type="active site" description="Proton donor/acceptor" evidence="6">
    <location>
        <position position="272"/>
    </location>
</feature>
<dbReference type="PANTHER" id="PTHR11113:SF14">
    <property type="entry name" value="N-ACETYLGLUCOSAMINE-6-PHOSPHATE DEACETYLASE"/>
    <property type="match status" value="1"/>
</dbReference>
<dbReference type="SUPFAM" id="SSF51556">
    <property type="entry name" value="Metallo-dependent hydrolases"/>
    <property type="match status" value="1"/>
</dbReference>
<feature type="binding site" evidence="7">
    <location>
        <begin position="217"/>
        <end position="218"/>
    </location>
    <ligand>
        <name>substrate</name>
    </ligand>
</feature>
<reference evidence="10 11" key="1">
    <citation type="submission" date="2017-08" db="EMBL/GenBank/DDBJ databases">
        <title>Virgibacillus indicus sp. nov. and Virgibacillus profoundi sp. nov, two moderately halophilic bacteria isolated from marine sediment by using the Microfluidic Streak Plate.</title>
        <authorList>
            <person name="Xu B."/>
            <person name="Hu B."/>
            <person name="Wang J."/>
            <person name="Zhu Y."/>
            <person name="Huang L."/>
            <person name="Du W."/>
            <person name="Huang Y."/>
        </authorList>
    </citation>
    <scope>NUCLEOTIDE SEQUENCE [LARGE SCALE GENOMIC DNA]</scope>
    <source>
        <strain evidence="10 11">IO3-P3-H5</strain>
    </source>
</reference>
<keyword evidence="11" id="KW-1185">Reference proteome</keyword>
<dbReference type="Proteomes" id="UP000218887">
    <property type="component" value="Unassembled WGS sequence"/>
</dbReference>
<dbReference type="PANTHER" id="PTHR11113">
    <property type="entry name" value="N-ACETYLGLUCOSAMINE-6-PHOSPHATE DEACETYLASE"/>
    <property type="match status" value="1"/>
</dbReference>
<evidence type="ECO:0000256" key="6">
    <source>
        <dbReference type="PIRSR" id="PIRSR038994-1"/>
    </source>
</evidence>
<accession>A0A2A2II78</accession>
<evidence type="ECO:0000256" key="4">
    <source>
        <dbReference type="ARBA" id="ARBA00023277"/>
    </source>
</evidence>
<dbReference type="AlphaFoldDB" id="A0A2A2II78"/>
<keyword evidence="3 5" id="KW-0378">Hydrolase</keyword>
<feature type="binding site" evidence="8">
    <location>
        <position position="214"/>
    </location>
    <ligand>
        <name>Zn(2+)</name>
        <dbReference type="ChEBI" id="CHEBI:29105"/>
    </ligand>
</feature>
<comment type="cofactor">
    <cofactor evidence="8">
        <name>a divalent metal cation</name>
        <dbReference type="ChEBI" id="CHEBI:60240"/>
    </cofactor>
    <text evidence="8">Binds 1 divalent metal cation per subunit.</text>
</comment>
<feature type="binding site" evidence="8">
    <location>
        <position position="127"/>
    </location>
    <ligand>
        <name>Zn(2+)</name>
        <dbReference type="ChEBI" id="CHEBI:29105"/>
    </ligand>
</feature>
<dbReference type="GO" id="GO:0046872">
    <property type="term" value="F:metal ion binding"/>
    <property type="evidence" value="ECO:0007669"/>
    <property type="project" value="UniProtKB-KW"/>
</dbReference>